<comment type="caution">
    <text evidence="3">The sequence shown here is derived from an EMBL/GenBank/DDBJ whole genome shotgun (WGS) entry which is preliminary data.</text>
</comment>
<evidence type="ECO:0000313" key="4">
    <source>
        <dbReference type="Proteomes" id="UP000019335"/>
    </source>
</evidence>
<dbReference type="Pfam" id="PF00702">
    <property type="entry name" value="Hydrolase"/>
    <property type="match status" value="1"/>
</dbReference>
<dbReference type="GO" id="GO:0016787">
    <property type="term" value="F:hydrolase activity"/>
    <property type="evidence" value="ECO:0007669"/>
    <property type="project" value="UniProtKB-KW"/>
</dbReference>
<feature type="transmembrane region" description="Helical" evidence="2">
    <location>
        <begin position="15"/>
        <end position="35"/>
    </location>
</feature>
<evidence type="ECO:0000256" key="2">
    <source>
        <dbReference type="SAM" id="Phobius"/>
    </source>
</evidence>
<reference evidence="3 4" key="1">
    <citation type="journal article" date="2014" name="Mol. Plant">
        <title>Chromosome Scale Genome Assembly and Transcriptome Profiling of Nannochloropsis gaditana in Nitrogen Depletion.</title>
        <authorList>
            <person name="Corteggiani Carpinelli E."/>
            <person name="Telatin A."/>
            <person name="Vitulo N."/>
            <person name="Forcato C."/>
            <person name="D'Angelo M."/>
            <person name="Schiavon R."/>
            <person name="Vezzi A."/>
            <person name="Giacometti G.M."/>
            <person name="Morosinotto T."/>
            <person name="Valle G."/>
        </authorList>
    </citation>
    <scope>NUCLEOTIDE SEQUENCE [LARGE SCALE GENOMIC DNA]</scope>
    <source>
        <strain evidence="3 4">B-31</strain>
    </source>
</reference>
<dbReference type="Gene3D" id="1.10.150.720">
    <property type="entry name" value="Haloacid dehalogenase-like hydrolase"/>
    <property type="match status" value="1"/>
</dbReference>
<dbReference type="Proteomes" id="UP000019335">
    <property type="component" value="Chromosome 1"/>
</dbReference>
<evidence type="ECO:0000313" key="3">
    <source>
        <dbReference type="EMBL" id="EWM30525.1"/>
    </source>
</evidence>
<dbReference type="InterPro" id="IPR051828">
    <property type="entry name" value="HAD-like_hydrolase_domain"/>
</dbReference>
<feature type="region of interest" description="Disordered" evidence="1">
    <location>
        <begin position="370"/>
        <end position="389"/>
    </location>
</feature>
<accession>W7TTJ7</accession>
<dbReference type="OrthoDB" id="444127at2759"/>
<dbReference type="InterPro" id="IPR023214">
    <property type="entry name" value="HAD_sf"/>
</dbReference>
<keyword evidence="2" id="KW-0472">Membrane</keyword>
<dbReference type="Gene3D" id="3.40.50.1000">
    <property type="entry name" value="HAD superfamily/HAD-like"/>
    <property type="match status" value="1"/>
</dbReference>
<dbReference type="InterPro" id="IPR036412">
    <property type="entry name" value="HAD-like_sf"/>
</dbReference>
<evidence type="ECO:0000256" key="1">
    <source>
        <dbReference type="SAM" id="MobiDB-lite"/>
    </source>
</evidence>
<keyword evidence="4" id="KW-1185">Reference proteome</keyword>
<keyword evidence="3" id="KW-0378">Hydrolase</keyword>
<protein>
    <submittedName>
        <fullName evidence="3">Haloacid dehalogenase-like hydrolase domain containing 3</fullName>
    </submittedName>
</protein>
<name>W7TTJ7_9STRA</name>
<dbReference type="PANTHER" id="PTHR46191:SF2">
    <property type="entry name" value="HALOACID DEHALOGENASE-LIKE HYDROLASE DOMAIN-CONTAINING PROTEIN 3"/>
    <property type="match status" value="1"/>
</dbReference>
<dbReference type="NCBIfam" id="TIGR01549">
    <property type="entry name" value="HAD-SF-IA-v1"/>
    <property type="match status" value="1"/>
</dbReference>
<dbReference type="InterPro" id="IPR044924">
    <property type="entry name" value="HAD-SF_hydro_IA_REG-2-like_cap"/>
</dbReference>
<dbReference type="PANTHER" id="PTHR46191">
    <property type="match status" value="1"/>
</dbReference>
<keyword evidence="2" id="KW-1133">Transmembrane helix</keyword>
<gene>
    <name evidence="3" type="ORF">Naga_100013g7</name>
</gene>
<dbReference type="AlphaFoldDB" id="W7TTJ7"/>
<feature type="compositionally biased region" description="Polar residues" evidence="1">
    <location>
        <begin position="60"/>
        <end position="72"/>
    </location>
</feature>
<proteinExistence type="predicted"/>
<dbReference type="GO" id="GO:0005634">
    <property type="term" value="C:nucleus"/>
    <property type="evidence" value="ECO:0007669"/>
    <property type="project" value="TreeGrafter"/>
</dbReference>
<feature type="compositionally biased region" description="Basic residues" evidence="1">
    <location>
        <begin position="380"/>
        <end position="389"/>
    </location>
</feature>
<dbReference type="EMBL" id="AZIL01000033">
    <property type="protein sequence ID" value="EWM30525.1"/>
    <property type="molecule type" value="Genomic_DNA"/>
</dbReference>
<keyword evidence="2" id="KW-0812">Transmembrane</keyword>
<feature type="region of interest" description="Disordered" evidence="1">
    <location>
        <begin position="58"/>
        <end position="103"/>
    </location>
</feature>
<dbReference type="InterPro" id="IPR006439">
    <property type="entry name" value="HAD-SF_hydro_IA"/>
</dbReference>
<organism evidence="3 4">
    <name type="scientific">Nannochloropsis gaditana</name>
    <dbReference type="NCBI Taxonomy" id="72520"/>
    <lineage>
        <taxon>Eukaryota</taxon>
        <taxon>Sar</taxon>
        <taxon>Stramenopiles</taxon>
        <taxon>Ochrophyta</taxon>
        <taxon>Eustigmatophyceae</taxon>
        <taxon>Eustigmatales</taxon>
        <taxon>Monodopsidaceae</taxon>
        <taxon>Nannochloropsis</taxon>
    </lineage>
</organism>
<sequence length="389" mass="44115">MACTERDGRRMRRRVAGSGAVLLAYMVGISSAFILSPAKFSGSSTTTTRWSNRRRCVVPNPSTSPTSLQASAFENLGMPPIRPRGSRDQKLEEEAEESTLAGEAVEAPPVRPVPELITMNAFGLLIEPTDEVGLFFREVFMKHYDYKVRLPRPERFTVAFDKAYDARRSEYPNFGAKAGMSAEEWWAPIFYKTFLDVGFPKEDLDEVFVGVFEELYYESLTSEWAWETVDDVLPMMDKLQEWRMQGGPKLGVICDYDERLITILENLDILHYFDVVVSSRESGAGKPDPRPFLLAMEKAGVKDPKKVMHLGRNFDHDVVGAAAAGMDSMWVVMPSYDYLEPEQEARQVEFTKIGDLEAVLTMFDKSDPDRLISTTDKNKNRQGHLRVQY</sequence>
<dbReference type="SUPFAM" id="SSF56784">
    <property type="entry name" value="HAD-like"/>
    <property type="match status" value="1"/>
</dbReference>